<evidence type="ECO:0000256" key="1">
    <source>
        <dbReference type="SAM" id="Coils"/>
    </source>
</evidence>
<feature type="region of interest" description="Disordered" evidence="2">
    <location>
        <begin position="1"/>
        <end position="64"/>
    </location>
</feature>
<proteinExistence type="predicted"/>
<feature type="compositionally biased region" description="Basic and acidic residues" evidence="2">
    <location>
        <begin position="308"/>
        <end position="328"/>
    </location>
</feature>
<dbReference type="Proteomes" id="UP000799424">
    <property type="component" value="Unassembled WGS sequence"/>
</dbReference>
<feature type="compositionally biased region" description="Polar residues" evidence="2">
    <location>
        <begin position="376"/>
        <end position="391"/>
    </location>
</feature>
<protein>
    <submittedName>
        <fullName evidence="3">Uncharacterized protein</fullName>
    </submittedName>
</protein>
<name>A0A6A6ZVY4_9PLEO</name>
<feature type="compositionally biased region" description="Acidic residues" evidence="2">
    <location>
        <begin position="443"/>
        <end position="455"/>
    </location>
</feature>
<feature type="compositionally biased region" description="Low complexity" evidence="2">
    <location>
        <begin position="15"/>
        <end position="31"/>
    </location>
</feature>
<feature type="region of interest" description="Disordered" evidence="2">
    <location>
        <begin position="145"/>
        <end position="195"/>
    </location>
</feature>
<dbReference type="EMBL" id="MU006228">
    <property type="protein sequence ID" value="KAF2825182.1"/>
    <property type="molecule type" value="Genomic_DNA"/>
</dbReference>
<dbReference type="AlphaFoldDB" id="A0A6A6ZVY4"/>
<reference evidence="3" key="1">
    <citation type="journal article" date="2020" name="Stud. Mycol.">
        <title>101 Dothideomycetes genomes: a test case for predicting lifestyles and emergence of pathogens.</title>
        <authorList>
            <person name="Haridas S."/>
            <person name="Albert R."/>
            <person name="Binder M."/>
            <person name="Bloem J."/>
            <person name="Labutti K."/>
            <person name="Salamov A."/>
            <person name="Andreopoulos B."/>
            <person name="Baker S."/>
            <person name="Barry K."/>
            <person name="Bills G."/>
            <person name="Bluhm B."/>
            <person name="Cannon C."/>
            <person name="Castanera R."/>
            <person name="Culley D."/>
            <person name="Daum C."/>
            <person name="Ezra D."/>
            <person name="Gonzalez J."/>
            <person name="Henrissat B."/>
            <person name="Kuo A."/>
            <person name="Liang C."/>
            <person name="Lipzen A."/>
            <person name="Lutzoni F."/>
            <person name="Magnuson J."/>
            <person name="Mondo S."/>
            <person name="Nolan M."/>
            <person name="Ohm R."/>
            <person name="Pangilinan J."/>
            <person name="Park H.-J."/>
            <person name="Ramirez L."/>
            <person name="Alfaro M."/>
            <person name="Sun H."/>
            <person name="Tritt A."/>
            <person name="Yoshinaga Y."/>
            <person name="Zwiers L.-H."/>
            <person name="Turgeon B."/>
            <person name="Goodwin S."/>
            <person name="Spatafora J."/>
            <person name="Crous P."/>
            <person name="Grigoriev I."/>
        </authorList>
    </citation>
    <scope>NUCLEOTIDE SEQUENCE</scope>
    <source>
        <strain evidence="3">CBS 113818</strain>
    </source>
</reference>
<evidence type="ECO:0000313" key="3">
    <source>
        <dbReference type="EMBL" id="KAF2825182.1"/>
    </source>
</evidence>
<feature type="region of interest" description="Disordered" evidence="2">
    <location>
        <begin position="83"/>
        <end position="130"/>
    </location>
</feature>
<keyword evidence="1" id="KW-0175">Coiled coil</keyword>
<feature type="compositionally biased region" description="Polar residues" evidence="2">
    <location>
        <begin position="402"/>
        <end position="413"/>
    </location>
</feature>
<evidence type="ECO:0000256" key="2">
    <source>
        <dbReference type="SAM" id="MobiDB-lite"/>
    </source>
</evidence>
<gene>
    <name evidence="3" type="ORF">CC86DRAFT_294680</name>
</gene>
<feature type="compositionally biased region" description="Polar residues" evidence="2">
    <location>
        <begin position="421"/>
        <end position="433"/>
    </location>
</feature>
<evidence type="ECO:0000313" key="4">
    <source>
        <dbReference type="Proteomes" id="UP000799424"/>
    </source>
</evidence>
<organism evidence="3 4">
    <name type="scientific">Ophiobolus disseminans</name>
    <dbReference type="NCBI Taxonomy" id="1469910"/>
    <lineage>
        <taxon>Eukaryota</taxon>
        <taxon>Fungi</taxon>
        <taxon>Dikarya</taxon>
        <taxon>Ascomycota</taxon>
        <taxon>Pezizomycotina</taxon>
        <taxon>Dothideomycetes</taxon>
        <taxon>Pleosporomycetidae</taxon>
        <taxon>Pleosporales</taxon>
        <taxon>Pleosporineae</taxon>
        <taxon>Phaeosphaeriaceae</taxon>
        <taxon>Ophiobolus</taxon>
    </lineage>
</organism>
<accession>A0A6A6ZVY4</accession>
<feature type="coiled-coil region" evidence="1">
    <location>
        <begin position="630"/>
        <end position="661"/>
    </location>
</feature>
<feature type="region of interest" description="Disordered" evidence="2">
    <location>
        <begin position="282"/>
        <end position="468"/>
    </location>
</feature>
<dbReference type="OrthoDB" id="3939134at2759"/>
<sequence length="812" mass="91406">MARLKKTPRRGLTIDLSSPPWSDLSSPPSSSHTSIDAEAATQQLHAEDRASTSRTPNPPKPSAILGANLLNAALIDFRHSSPFRAHRRSSDGKLPKVGLFTEPTRKNLARPRGDTWAFPTESPEKTAFRLPERVNQVPLKILKKKKAQQAVHSDAVAPSSDLSETNLPSSPPRIAWGSNSPTDDHDEGSSVSDPNRVQIEEQFPDGTTRCTAVAYKNTLPAGPRYEQCHRAGTADTDHGLQCTRHAQKPGSVRCDYISDYTGVAIQCRGAGRNGTSRCAIHKTKSQEPEVNEEETHDGITSRSSAKRKSQDGDSDSIRPTKSTRREKLASSNPEPEVEVRPRPLTHSKPQVQIPVRKGKKVDSITTETRKDWPEAVTQSIENTAPTQSTSGRRTRSKKGQVAKTTGNSSQSKPQRPGKLTRVSNGGASTQSKGSDVPRAGQGEEPEEDVDEAGDEQEPRTAKQPSGTIEHVFEFLELEERDGSCQTKLGTTIKRVCEMSASHLQNIDVTTDEAVDNIKDVREVLKEVGKIGDKNHRALKEDMYGYVFRSAALVLQSLYEYLKELDDDAMHSLDALRIITPFIHDILAVKDIVAGWKVKALQRYQGDRMIMDLDSYLIVPLREVEKTFSRRLSQLENRESLRRQAARMRREAEREAERQVRQTEMHTVSDERWKRWQELHVTRMQCEPFGSRRSNLSIGKREDFDERDADGFRFERVPAFRDRSSPPPIQMTQDADWSDEQVIALIEGLESFSGRNVFHNIFRAHCRPDGLLRDFSVAQIVNKAMWIRREIKRLREATREEVPVWIEQVPRFP</sequence>
<keyword evidence="4" id="KW-1185">Reference proteome</keyword>